<accession>A0A1C9W7S8</accession>
<gene>
    <name evidence="2" type="ORF">AUP74_01765</name>
</gene>
<dbReference type="InterPro" id="IPR015393">
    <property type="entry name" value="DUF1972"/>
</dbReference>
<sequence>MPKKRTDLVDSGSKTVRILGTRGVPASHGGFETFAEKLALYLVDRGWQVVVYCQEEGAGKFREDDWNGIARVIIPEPNEGALGTIRFDWKAISHAAQHKEDLMLVLGYNTAFFCLIFRLKGIANIINMDGIEWKRAKWGAIAKTWFWLNERFGCWFGNHLIADHPEIKRHLATRVSENKITMIPYGADQVLEADPTLLGEFGLEPYGYAIVVARPEPENSILQIVKGFSEKKRGRKLILIGNYDISNTYHKKVMASASEEVIFPGAIYDKVKINALRRFSFLYIHGHTVGGTNPSLVEALGAGLPVLAHENKFNRWVAGEGNAYFEDENSFSIVLEDLLSRPLALREMSLNSRALFDKKFRWNMILEQYEQLMQFWLSGQSVDEGEIVQA</sequence>
<protein>
    <recommendedName>
        <fullName evidence="1">DUF1972 domain-containing protein</fullName>
    </recommendedName>
</protein>
<dbReference type="AlphaFoldDB" id="A0A1C9W7S8"/>
<evidence type="ECO:0000313" key="2">
    <source>
        <dbReference type="EMBL" id="AOS97196.1"/>
    </source>
</evidence>
<name>A0A1C9W7S8_9GAMM</name>
<dbReference type="Pfam" id="PF09314">
    <property type="entry name" value="DUF1972"/>
    <property type="match status" value="1"/>
</dbReference>
<dbReference type="KEGG" id="micc:AUP74_01765"/>
<keyword evidence="3" id="KW-1185">Reference proteome</keyword>
<dbReference type="PATRIC" id="fig|1769779.3.peg.1766"/>
<dbReference type="SUPFAM" id="SSF53756">
    <property type="entry name" value="UDP-Glycosyltransferase/glycogen phosphorylase"/>
    <property type="match status" value="1"/>
</dbReference>
<evidence type="ECO:0000259" key="1">
    <source>
        <dbReference type="Pfam" id="PF09314"/>
    </source>
</evidence>
<dbReference type="EMBL" id="CP014143">
    <property type="protein sequence ID" value="AOS97196.1"/>
    <property type="molecule type" value="Genomic_DNA"/>
</dbReference>
<dbReference type="PANTHER" id="PTHR46401">
    <property type="entry name" value="GLYCOSYLTRANSFERASE WBBK-RELATED"/>
    <property type="match status" value="1"/>
</dbReference>
<evidence type="ECO:0000313" key="3">
    <source>
        <dbReference type="Proteomes" id="UP000095672"/>
    </source>
</evidence>
<dbReference type="PANTHER" id="PTHR46401:SF8">
    <property type="entry name" value="BLL6006 PROTEIN"/>
    <property type="match status" value="1"/>
</dbReference>
<dbReference type="STRING" id="1769779.AUP74_01765"/>
<feature type="domain" description="DUF1972" evidence="1">
    <location>
        <begin position="14"/>
        <end position="188"/>
    </location>
</feature>
<dbReference type="Proteomes" id="UP000095672">
    <property type="component" value="Chromosome"/>
</dbReference>
<organism evidence="2 3">
    <name type="scientific">Microbulbifer aggregans</name>
    <dbReference type="NCBI Taxonomy" id="1769779"/>
    <lineage>
        <taxon>Bacteria</taxon>
        <taxon>Pseudomonadati</taxon>
        <taxon>Pseudomonadota</taxon>
        <taxon>Gammaproteobacteria</taxon>
        <taxon>Cellvibrionales</taxon>
        <taxon>Microbulbiferaceae</taxon>
        <taxon>Microbulbifer</taxon>
    </lineage>
</organism>
<dbReference type="Gene3D" id="3.40.50.2000">
    <property type="entry name" value="Glycogen Phosphorylase B"/>
    <property type="match status" value="2"/>
</dbReference>
<dbReference type="RefSeq" id="WP_069948784.1">
    <property type="nucleotide sequence ID" value="NZ_CP014143.1"/>
</dbReference>
<dbReference type="OrthoDB" id="9792269at2"/>
<reference evidence="3" key="1">
    <citation type="submission" date="2016-01" db="EMBL/GenBank/DDBJ databases">
        <title>Complete genome sequence of Microbulbifer sp. CCB-MM1, a halophile isolated from Matang Mangrove Forest, Perak.</title>
        <authorList>
            <person name="Moh T.H."/>
            <person name="Dinesh B."/>
            <person name="Lau N.-S."/>
            <person name="Go F."/>
            <person name="Alexander Chong S.-C."/>
        </authorList>
    </citation>
    <scope>NUCLEOTIDE SEQUENCE [LARGE SCALE GENOMIC DNA]</scope>
    <source>
        <strain evidence="3">CCB-MM1</strain>
    </source>
</reference>
<proteinExistence type="predicted"/>
<dbReference type="GO" id="GO:0016757">
    <property type="term" value="F:glycosyltransferase activity"/>
    <property type="evidence" value="ECO:0007669"/>
    <property type="project" value="TreeGrafter"/>
</dbReference>